<dbReference type="EMBL" id="CP118615">
    <property type="protein sequence ID" value="WDZ86703.1"/>
    <property type="molecule type" value="Genomic_DNA"/>
</dbReference>
<dbReference type="Proteomes" id="UP001219605">
    <property type="component" value="Chromosome"/>
</dbReference>
<keyword evidence="1" id="KW-1133">Transmembrane helix</keyword>
<evidence type="ECO:0000313" key="2">
    <source>
        <dbReference type="EMBL" id="WDZ86703.1"/>
    </source>
</evidence>
<sequence>MTTSAVDVAVEPGTGRALTVAQFALTAAYLVAVVVALGRAASFAGHFYLPYQGDAYTGDADLWPGAWRQAQGLLVLGLAVVPLVAAGTVLAALGRLRHHPRSRSLVVGTVGAVLVVVASLTPALAALRGWVVD</sequence>
<keyword evidence="1" id="KW-0472">Membrane</keyword>
<keyword evidence="3" id="KW-1185">Reference proteome</keyword>
<gene>
    <name evidence="2" type="ORF">PVK37_10050</name>
</gene>
<evidence type="ECO:0000256" key="1">
    <source>
        <dbReference type="SAM" id="Phobius"/>
    </source>
</evidence>
<protein>
    <submittedName>
        <fullName evidence="2">Uncharacterized protein</fullName>
    </submittedName>
</protein>
<evidence type="ECO:0000313" key="3">
    <source>
        <dbReference type="Proteomes" id="UP001219605"/>
    </source>
</evidence>
<feature type="transmembrane region" description="Helical" evidence="1">
    <location>
        <begin position="69"/>
        <end position="93"/>
    </location>
</feature>
<feature type="transmembrane region" description="Helical" evidence="1">
    <location>
        <begin position="23"/>
        <end position="49"/>
    </location>
</feature>
<keyword evidence="1" id="KW-0812">Transmembrane</keyword>
<reference evidence="2 3" key="1">
    <citation type="submission" date="2023-02" db="EMBL/GenBank/DDBJ databases">
        <authorList>
            <person name="Mo P."/>
        </authorList>
    </citation>
    <scope>NUCLEOTIDE SEQUENCE [LARGE SCALE GENOMIC DNA]</scope>
    <source>
        <strain evidence="2 3">HUAS 3</strain>
    </source>
</reference>
<feature type="transmembrane region" description="Helical" evidence="1">
    <location>
        <begin position="105"/>
        <end position="127"/>
    </location>
</feature>
<name>A0ABY7ZW66_9ACTN</name>
<organism evidence="2 3">
    <name type="scientific">Micromonospora cathayae</name>
    <dbReference type="NCBI Taxonomy" id="3028804"/>
    <lineage>
        <taxon>Bacteria</taxon>
        <taxon>Bacillati</taxon>
        <taxon>Actinomycetota</taxon>
        <taxon>Actinomycetes</taxon>
        <taxon>Micromonosporales</taxon>
        <taxon>Micromonosporaceae</taxon>
        <taxon>Micromonospora</taxon>
    </lineage>
</organism>
<dbReference type="RefSeq" id="WP_275033552.1">
    <property type="nucleotide sequence ID" value="NZ_CP118615.1"/>
</dbReference>
<accession>A0ABY7ZW66</accession>
<proteinExistence type="predicted"/>